<dbReference type="SUPFAM" id="SSF89447">
    <property type="entry name" value="AbrB/MazE/MraZ-like"/>
    <property type="match status" value="1"/>
</dbReference>
<reference evidence="3 4" key="1">
    <citation type="submission" date="2021-07" db="EMBL/GenBank/DDBJ databases">
        <title>Thermus aquaticus gen. n. and sp. n., a nonsporulating extreme thermophile.</title>
        <authorList>
            <person name="Hu C.-J."/>
            <person name="Li W.-J."/>
            <person name="Xian W.-D."/>
        </authorList>
    </citation>
    <scope>NUCLEOTIDE SEQUENCE [LARGE SCALE GENOMIC DNA]</scope>
    <source>
        <strain evidence="3 4">SYSU G05001</strain>
    </source>
</reference>
<dbReference type="Gene3D" id="2.10.260.10">
    <property type="match status" value="1"/>
</dbReference>
<dbReference type="InterPro" id="IPR007159">
    <property type="entry name" value="SpoVT-AbrB_dom"/>
</dbReference>
<evidence type="ECO:0000313" key="4">
    <source>
        <dbReference type="Proteomes" id="UP000724268"/>
    </source>
</evidence>
<dbReference type="SMART" id="SM00966">
    <property type="entry name" value="SpoVT_AbrB"/>
    <property type="match status" value="1"/>
</dbReference>
<protein>
    <submittedName>
        <fullName evidence="3">AbrB/MazE/SpoVT family DNA-binding domain-containing protein</fullName>
    </submittedName>
</protein>
<dbReference type="EMBL" id="JAHXRS010000038">
    <property type="protein sequence ID" value="MBW6396181.1"/>
    <property type="molecule type" value="Genomic_DNA"/>
</dbReference>
<organism evidence="3 4">
    <name type="scientific">Thermus brevis</name>
    <dbReference type="NCBI Taxonomy" id="2862456"/>
    <lineage>
        <taxon>Bacteria</taxon>
        <taxon>Thermotogati</taxon>
        <taxon>Deinococcota</taxon>
        <taxon>Deinococci</taxon>
        <taxon>Thermales</taxon>
        <taxon>Thermaceae</taxon>
        <taxon>Thermus</taxon>
    </lineage>
</organism>
<dbReference type="Proteomes" id="UP000724268">
    <property type="component" value="Unassembled WGS sequence"/>
</dbReference>
<accession>A0ABS7A1L2</accession>
<gene>
    <name evidence="3" type="ORF">KZX47_13650</name>
</gene>
<evidence type="ECO:0000256" key="1">
    <source>
        <dbReference type="PROSITE-ProRule" id="PRU01076"/>
    </source>
</evidence>
<dbReference type="NCBIfam" id="TIGR01439">
    <property type="entry name" value="lp_hng_hel_AbrB"/>
    <property type="match status" value="1"/>
</dbReference>
<dbReference type="RefSeq" id="WP_219760582.1">
    <property type="nucleotide sequence ID" value="NZ_JAHXRS010000038.1"/>
</dbReference>
<dbReference type="PROSITE" id="PS51740">
    <property type="entry name" value="SPOVT_ABRB"/>
    <property type="match status" value="1"/>
</dbReference>
<evidence type="ECO:0000313" key="3">
    <source>
        <dbReference type="EMBL" id="MBW6396181.1"/>
    </source>
</evidence>
<name>A0ABS7A1L2_9DEIN</name>
<feature type="domain" description="SpoVT-AbrB" evidence="2">
    <location>
        <begin position="2"/>
        <end position="47"/>
    </location>
</feature>
<proteinExistence type="predicted"/>
<comment type="caution">
    <text evidence="3">The sequence shown here is derived from an EMBL/GenBank/DDBJ whole genome shotgun (WGS) entry which is preliminary data.</text>
</comment>
<keyword evidence="4" id="KW-1185">Reference proteome</keyword>
<dbReference type="GO" id="GO:0003677">
    <property type="term" value="F:DNA binding"/>
    <property type="evidence" value="ECO:0007669"/>
    <property type="project" value="UniProtKB-KW"/>
</dbReference>
<dbReference type="InterPro" id="IPR037914">
    <property type="entry name" value="SpoVT-AbrB_sf"/>
</dbReference>
<evidence type="ECO:0000259" key="2">
    <source>
        <dbReference type="PROSITE" id="PS51740"/>
    </source>
</evidence>
<keyword evidence="1 3" id="KW-0238">DNA-binding</keyword>
<sequence>MRLIARLSPWGQIALPASVRKSLGLKLGEILAVRLGEDRVALGPVPVGVYTEERIGEFLEASHATPEEITSFCKGWGLDWVRCRTHRYSHANPRALAVRQGAQPGQGVDKG</sequence>